<name>A0ABQ4YPI6_9ASTR</name>
<feature type="compositionally biased region" description="Acidic residues" evidence="1">
    <location>
        <begin position="836"/>
        <end position="848"/>
    </location>
</feature>
<evidence type="ECO:0000256" key="1">
    <source>
        <dbReference type="SAM" id="MobiDB-lite"/>
    </source>
</evidence>
<feature type="region of interest" description="Disordered" evidence="1">
    <location>
        <begin position="679"/>
        <end position="751"/>
    </location>
</feature>
<dbReference type="PANTHER" id="PTHR42648:SF18">
    <property type="entry name" value="RETROTRANSPOSON, UNCLASSIFIED-LIKE PROTEIN"/>
    <property type="match status" value="1"/>
</dbReference>
<feature type="region of interest" description="Disordered" evidence="1">
    <location>
        <begin position="791"/>
        <end position="849"/>
    </location>
</feature>
<accession>A0ABQ4YPI6</accession>
<reference evidence="2" key="1">
    <citation type="journal article" date="2022" name="Int. J. Mol. Sci.">
        <title>Draft Genome of Tanacetum Coccineum: Genomic Comparison of Closely Related Tanacetum-Family Plants.</title>
        <authorList>
            <person name="Yamashiro T."/>
            <person name="Shiraishi A."/>
            <person name="Nakayama K."/>
            <person name="Satake H."/>
        </authorList>
    </citation>
    <scope>NUCLEOTIDE SEQUENCE</scope>
</reference>
<comment type="caution">
    <text evidence="2">The sequence shown here is derived from an EMBL/GenBank/DDBJ whole genome shotgun (WGS) entry which is preliminary data.</text>
</comment>
<gene>
    <name evidence="2" type="ORF">Tco_0729326</name>
</gene>
<keyword evidence="3" id="KW-1185">Reference proteome</keyword>
<dbReference type="PANTHER" id="PTHR42648">
    <property type="entry name" value="TRANSPOSASE, PUTATIVE-RELATED"/>
    <property type="match status" value="1"/>
</dbReference>
<evidence type="ECO:0000313" key="2">
    <source>
        <dbReference type="EMBL" id="GJS79445.1"/>
    </source>
</evidence>
<sequence>MTGNRSRLKNFMKRFIETVRFRNDHFGAIMGYEDYVIDDSVISRVYYMEGLRHNLFSVGQFCDSDLEVAFKKHSCYARNEDGVDLLKEVVATACYTKNRSPIHTRYIKTPYELVHDRKPYLKFLRVFGALCYRTNDSEDLGKLKATTDIGIFVGYAPNRKGPEPILLTHGKISLGLVPDPVPAAPYVPPTNKDLDILFQPMFDEYLEPPNVERPVPPAPAVQVPFVSAGTPFSTTINQDVPSISYSPSSLEVKPPISHQGVAAGPTIEDNPFAHAEDNPFINVFAPEPSSEESSSGDVCSPDSNQVIQPHNHLIKWSKDHPLDNVIGNPSRPVSTRKQLATDALSSNTRLSSEKGPLGLKQAPMAWYNTLSRFLLDNKFSKGVVDPTSNLDEDPLGILVNQTWFRGMVGSLMYLTASRPDLDTAMALTAYADADHAGCQDTRRNKMAEENIPAPTRSNDQLVPVKARLPYGKSNLLLDLHKLQKNPIFYISEAKAGVYSFQLDEQRFTLNADLLREALDITRVDPAHPFVSPLAGEQVMDFVNDLGYPEETHFVSKMHVNNLYQPWRVMLTLINQCLTGKTSGSDKPKHPLLQMMWGIVTRSNVDYAELLWEEFVQGIQTFFSHRASLSIPSKKSIPHFVPKGEKDEVFGKPIPNVLITDAIRNSEYYQQYMEVVARKPTAKKGGQKKTTLEADKPKKSTPVKKPAPAKQAKPVKEKPTKPTPSKKSSKAPEPQIEDDEYNLQRGVTQSLPVVERKGKATAIDKQAAQTLLELQQPKKKSTTDQYIFQRRTLVTKEGSNGPSAEPQDDTSVNMVRDTPSPADAETGADTEKSNIEGDTEILDIDEDRDENMSNTVALEERTAGSNLRQSHVALAGPNPEPIHEDFVATVYPQVHESLKHTNEEHVHLENPLSSSGTLLSMKNLDDAFTFGDQFLNDKPSE</sequence>
<protein>
    <submittedName>
        <fullName evidence="2">Retrovirus-related pol polyprotein from transposon TNT 1-94</fullName>
    </submittedName>
</protein>
<dbReference type="EMBL" id="BQNB010010598">
    <property type="protein sequence ID" value="GJS79445.1"/>
    <property type="molecule type" value="Genomic_DNA"/>
</dbReference>
<dbReference type="InterPro" id="IPR039537">
    <property type="entry name" value="Retrotran_Ty1/copia-like"/>
</dbReference>
<evidence type="ECO:0000313" key="3">
    <source>
        <dbReference type="Proteomes" id="UP001151760"/>
    </source>
</evidence>
<dbReference type="Proteomes" id="UP001151760">
    <property type="component" value="Unassembled WGS sequence"/>
</dbReference>
<proteinExistence type="predicted"/>
<feature type="compositionally biased region" description="Low complexity" evidence="1">
    <location>
        <begin position="702"/>
        <end position="711"/>
    </location>
</feature>
<reference evidence="2" key="2">
    <citation type="submission" date="2022-01" db="EMBL/GenBank/DDBJ databases">
        <authorList>
            <person name="Yamashiro T."/>
            <person name="Shiraishi A."/>
            <person name="Satake H."/>
            <person name="Nakayama K."/>
        </authorList>
    </citation>
    <scope>NUCLEOTIDE SEQUENCE</scope>
</reference>
<organism evidence="2 3">
    <name type="scientific">Tanacetum coccineum</name>
    <dbReference type="NCBI Taxonomy" id="301880"/>
    <lineage>
        <taxon>Eukaryota</taxon>
        <taxon>Viridiplantae</taxon>
        <taxon>Streptophyta</taxon>
        <taxon>Embryophyta</taxon>
        <taxon>Tracheophyta</taxon>
        <taxon>Spermatophyta</taxon>
        <taxon>Magnoliopsida</taxon>
        <taxon>eudicotyledons</taxon>
        <taxon>Gunneridae</taxon>
        <taxon>Pentapetalae</taxon>
        <taxon>asterids</taxon>
        <taxon>campanulids</taxon>
        <taxon>Asterales</taxon>
        <taxon>Asteraceae</taxon>
        <taxon>Asteroideae</taxon>
        <taxon>Anthemideae</taxon>
        <taxon>Anthemidinae</taxon>
        <taxon>Tanacetum</taxon>
    </lineage>
</organism>
<feature type="compositionally biased region" description="Low complexity" evidence="1">
    <location>
        <begin position="722"/>
        <end position="733"/>
    </location>
</feature>